<evidence type="ECO:0000313" key="3">
    <source>
        <dbReference type="WBParaSite" id="PTRK_0000089600.1"/>
    </source>
</evidence>
<protein>
    <submittedName>
        <fullName evidence="3">Secreted protein</fullName>
    </submittedName>
</protein>
<name>A0A0N4Z200_PARTI</name>
<keyword evidence="1" id="KW-0732">Signal</keyword>
<dbReference type="Proteomes" id="UP000038045">
    <property type="component" value="Unplaced"/>
</dbReference>
<feature type="chain" id="PRO_5005891157" evidence="1">
    <location>
        <begin position="31"/>
        <end position="102"/>
    </location>
</feature>
<sequence>MAKGTQISKYIIGLYFISLLLLSLQHSTEGTPLRQSPFDYTMKKYQPYGYMAQKMKRGNAEIMNGLLAMDLGQLSAVGKRSNAELINGLIGMDLDGLYSAGK</sequence>
<dbReference type="WBParaSite" id="PTRK_0000089600.1">
    <property type="protein sequence ID" value="PTRK_0000089600.1"/>
    <property type="gene ID" value="PTRK_0000089600"/>
</dbReference>
<accession>A0A0N4Z200</accession>
<evidence type="ECO:0000256" key="1">
    <source>
        <dbReference type="SAM" id="SignalP"/>
    </source>
</evidence>
<feature type="signal peptide" evidence="1">
    <location>
        <begin position="1"/>
        <end position="30"/>
    </location>
</feature>
<dbReference type="AlphaFoldDB" id="A0A0N4Z200"/>
<dbReference type="STRING" id="131310.A0A0N4Z200"/>
<proteinExistence type="predicted"/>
<reference evidence="3" key="1">
    <citation type="submission" date="2017-02" db="UniProtKB">
        <authorList>
            <consortium name="WormBaseParasite"/>
        </authorList>
    </citation>
    <scope>IDENTIFICATION</scope>
</reference>
<organism evidence="2 3">
    <name type="scientific">Parastrongyloides trichosuri</name>
    <name type="common">Possum-specific nematode worm</name>
    <dbReference type="NCBI Taxonomy" id="131310"/>
    <lineage>
        <taxon>Eukaryota</taxon>
        <taxon>Metazoa</taxon>
        <taxon>Ecdysozoa</taxon>
        <taxon>Nematoda</taxon>
        <taxon>Chromadorea</taxon>
        <taxon>Rhabditida</taxon>
        <taxon>Tylenchina</taxon>
        <taxon>Panagrolaimomorpha</taxon>
        <taxon>Strongyloidoidea</taxon>
        <taxon>Strongyloididae</taxon>
        <taxon>Parastrongyloides</taxon>
    </lineage>
</organism>
<keyword evidence="2" id="KW-1185">Reference proteome</keyword>
<evidence type="ECO:0000313" key="2">
    <source>
        <dbReference type="Proteomes" id="UP000038045"/>
    </source>
</evidence>